<dbReference type="Proteomes" id="UP000836387">
    <property type="component" value="Unassembled WGS sequence"/>
</dbReference>
<accession>A0ACA9T667</accession>
<sequence>MMADAIWAIPLQLTNFNIAVAVLGGFISLFGLVSYQVKENYYLSEARLTFETVIALLAGVAFGPNGANFIRPRDYAQCHSPGISENECQDNLGAITLNFSRLVLGVQLVLAGVQLPSKYLLKEWKSILLLVGPGMTCMWLATSVLVWAFTGRPNFLHALAVGACVTPTDPILSAVIVKGKFADHNIPKPLQHLIVAESGANDGLGYPFLFFALYLIKYVGAGATSGDAGDAVGLWFAFTWGYTIFLSIVYGALVGWIGKELLHWAEERNYVDRESFLVFAISMALFVLGTCGLIGTDDVLACFIAGNTFTWDDWFRLETMDDSLQPTIDMILNVAIFFWYGAVIPWSAFHDNLVIPTWKLVLLGILVLLLRRLPWVFAMHRMIPQIQEVKQAVFTGFFGPIGVSAVFYLFVSLEFIEEHLSEGDNVPRSDVQNLAETTRVVVWFLAVCSIVVHGLSIPVGKLGYLAPMAISRTVSLSLSDDPRAAESGGRVTLIRKCLAWARKDDVDVRDARPPLGPIIITDARPLPLPPTCVAGSGPSNSPRQREIRFPDDLT</sequence>
<keyword evidence="2" id="KW-1185">Reference proteome</keyword>
<protein>
    <submittedName>
        <fullName evidence="1">Uncharacterized protein</fullName>
    </submittedName>
</protein>
<evidence type="ECO:0000313" key="1">
    <source>
        <dbReference type="EMBL" id="CAG9936397.1"/>
    </source>
</evidence>
<organism evidence="1 2">
    <name type="scientific">Clonostachys rosea f. rosea IK726</name>
    <dbReference type="NCBI Taxonomy" id="1349383"/>
    <lineage>
        <taxon>Eukaryota</taxon>
        <taxon>Fungi</taxon>
        <taxon>Dikarya</taxon>
        <taxon>Ascomycota</taxon>
        <taxon>Pezizomycotina</taxon>
        <taxon>Sordariomycetes</taxon>
        <taxon>Hypocreomycetidae</taxon>
        <taxon>Hypocreales</taxon>
        <taxon>Bionectriaceae</taxon>
        <taxon>Clonostachys</taxon>
    </lineage>
</organism>
<dbReference type="EMBL" id="CADEHS020000001">
    <property type="protein sequence ID" value="CAG9936397.1"/>
    <property type="molecule type" value="Genomic_DNA"/>
</dbReference>
<reference evidence="1" key="1">
    <citation type="submission" date="2020-04" db="EMBL/GenBank/DDBJ databases">
        <authorList>
            <person name="Broberg M."/>
        </authorList>
    </citation>
    <scope>NUCLEOTIDE SEQUENCE</scope>
</reference>
<proteinExistence type="predicted"/>
<comment type="caution">
    <text evidence="1">The sequence shown here is derived from an EMBL/GenBank/DDBJ whole genome shotgun (WGS) entry which is preliminary data.</text>
</comment>
<reference evidence="1" key="2">
    <citation type="submission" date="2021-10" db="EMBL/GenBank/DDBJ databases">
        <authorList>
            <person name="Piombo E."/>
        </authorList>
    </citation>
    <scope>NUCLEOTIDE SEQUENCE</scope>
</reference>
<name>A0ACA9T667_BIOOC</name>
<evidence type="ECO:0000313" key="2">
    <source>
        <dbReference type="Proteomes" id="UP000836387"/>
    </source>
</evidence>
<gene>
    <name evidence="1" type="ORF">CRV2_00003577</name>
</gene>